<sequence>MIRTSLVASALLLALCGSASAADNPALKKCMDTANTTADMVGCNVKETKVQDKRLNAAYKTALAAQQGARKQQLQDVQRLWIKYRDANCAFAGSATGGTLDQVNGSGCVLDMTQTRAQELENLVGP</sequence>
<accession>A0A4Z0ASR2</accession>
<dbReference type="PANTHER" id="PTHR39176:SF1">
    <property type="entry name" value="PERIPLASMIC PROTEIN"/>
    <property type="match status" value="1"/>
</dbReference>
<dbReference type="AlphaFoldDB" id="A0A4Z0ASR2"/>
<name>A0A4Z0ASR2_9PSED</name>
<gene>
    <name evidence="3" type="ORF">DYL61_22585</name>
</gene>
<dbReference type="EMBL" id="QUZT01000050">
    <property type="protein sequence ID" value="TFY89441.1"/>
    <property type="molecule type" value="Genomic_DNA"/>
</dbReference>
<dbReference type="OrthoDB" id="7340239at2"/>
<keyword evidence="4" id="KW-1185">Reference proteome</keyword>
<evidence type="ECO:0000256" key="1">
    <source>
        <dbReference type="SAM" id="SignalP"/>
    </source>
</evidence>
<dbReference type="Gene3D" id="1.20.1270.180">
    <property type="match status" value="1"/>
</dbReference>
<feature type="chain" id="PRO_5021439298" evidence="1">
    <location>
        <begin position="22"/>
        <end position="126"/>
    </location>
</feature>
<dbReference type="Proteomes" id="UP000297734">
    <property type="component" value="Unassembled WGS sequence"/>
</dbReference>
<dbReference type="PANTHER" id="PTHR39176">
    <property type="entry name" value="PERIPLASMIC PROTEIN-RELATED"/>
    <property type="match status" value="1"/>
</dbReference>
<feature type="signal peptide" evidence="1">
    <location>
        <begin position="1"/>
        <end position="21"/>
    </location>
</feature>
<protein>
    <submittedName>
        <fullName evidence="3">DUF1311 domain-containing protein</fullName>
    </submittedName>
</protein>
<dbReference type="RefSeq" id="WP_135310167.1">
    <property type="nucleotide sequence ID" value="NZ_QUZT01000050.1"/>
</dbReference>
<evidence type="ECO:0000313" key="4">
    <source>
        <dbReference type="Proteomes" id="UP000297734"/>
    </source>
</evidence>
<reference evidence="3 4" key="1">
    <citation type="journal article" date="2019" name="Syst. Appl. Microbiol.">
        <title>New species of pathogenic Pseudomonas isolated from citrus in Tunisia: Proposal of Pseudomonas kairouanensis sp. nov. and Pseudomonas nabeulensis sp. nov.</title>
        <authorList>
            <person name="Oueslati M."/>
            <person name="Mulet M."/>
            <person name="Gomila M."/>
            <person name="Berge O."/>
            <person name="Hajlaoui M.R."/>
            <person name="Lalucat J."/>
            <person name="Sadfi-Zouaoui N."/>
            <person name="Garcia-Valdes E."/>
        </authorList>
    </citation>
    <scope>NUCLEOTIDE SEQUENCE [LARGE SCALE GENOMIC DNA]</scope>
    <source>
        <strain evidence="3 4">E10B</strain>
    </source>
</reference>
<proteinExistence type="predicted"/>
<comment type="caution">
    <text evidence="3">The sequence shown here is derived from an EMBL/GenBank/DDBJ whole genome shotgun (WGS) entry which is preliminary data.</text>
</comment>
<feature type="domain" description="Lysozyme inhibitor LprI-like N-terminal" evidence="2">
    <location>
        <begin position="30"/>
        <end position="120"/>
    </location>
</feature>
<evidence type="ECO:0000259" key="2">
    <source>
        <dbReference type="Pfam" id="PF07007"/>
    </source>
</evidence>
<keyword evidence="1" id="KW-0732">Signal</keyword>
<dbReference type="InterPro" id="IPR009739">
    <property type="entry name" value="LprI-like_N"/>
</dbReference>
<dbReference type="Pfam" id="PF07007">
    <property type="entry name" value="LprI"/>
    <property type="match status" value="1"/>
</dbReference>
<evidence type="ECO:0000313" key="3">
    <source>
        <dbReference type="EMBL" id="TFY89441.1"/>
    </source>
</evidence>
<organism evidence="3 4">
    <name type="scientific">Pseudomonas nabeulensis</name>
    <dbReference type="NCBI Taxonomy" id="2293833"/>
    <lineage>
        <taxon>Bacteria</taxon>
        <taxon>Pseudomonadati</taxon>
        <taxon>Pseudomonadota</taxon>
        <taxon>Gammaproteobacteria</taxon>
        <taxon>Pseudomonadales</taxon>
        <taxon>Pseudomonadaceae</taxon>
        <taxon>Pseudomonas</taxon>
    </lineage>
</organism>